<evidence type="ECO:0000313" key="2">
    <source>
        <dbReference type="EMBL" id="CAB4928722.1"/>
    </source>
</evidence>
<proteinExistence type="predicted"/>
<sequence length="90" mass="9465">MVIQLKVKRAPLPAFVLFQPVFFLIVPGSLGLIGATEAFTAEPLGPAISNQNALLTTAATVIAITIGMQIGSLIGRTITPLVNLRPIKKT</sequence>
<gene>
    <name evidence="2" type="ORF">UFOPK3610_01820</name>
</gene>
<keyword evidence="1" id="KW-0812">Transmembrane</keyword>
<organism evidence="2">
    <name type="scientific">freshwater metagenome</name>
    <dbReference type="NCBI Taxonomy" id="449393"/>
    <lineage>
        <taxon>unclassified sequences</taxon>
        <taxon>metagenomes</taxon>
        <taxon>ecological metagenomes</taxon>
    </lineage>
</organism>
<accession>A0A6J7IE16</accession>
<dbReference type="AlphaFoldDB" id="A0A6J7IE16"/>
<protein>
    <submittedName>
        <fullName evidence="2">Unannotated protein</fullName>
    </submittedName>
</protein>
<feature type="transmembrane region" description="Helical" evidence="1">
    <location>
        <begin position="12"/>
        <end position="33"/>
    </location>
</feature>
<feature type="transmembrane region" description="Helical" evidence="1">
    <location>
        <begin position="53"/>
        <end position="75"/>
    </location>
</feature>
<reference evidence="2" key="1">
    <citation type="submission" date="2020-05" db="EMBL/GenBank/DDBJ databases">
        <authorList>
            <person name="Chiriac C."/>
            <person name="Salcher M."/>
            <person name="Ghai R."/>
            <person name="Kavagutti S V."/>
        </authorList>
    </citation>
    <scope>NUCLEOTIDE SEQUENCE</scope>
</reference>
<keyword evidence="1" id="KW-0472">Membrane</keyword>
<keyword evidence="1" id="KW-1133">Transmembrane helix</keyword>
<dbReference type="EMBL" id="CAFBMR010000118">
    <property type="protein sequence ID" value="CAB4928722.1"/>
    <property type="molecule type" value="Genomic_DNA"/>
</dbReference>
<evidence type="ECO:0000256" key="1">
    <source>
        <dbReference type="SAM" id="Phobius"/>
    </source>
</evidence>
<name>A0A6J7IE16_9ZZZZ</name>